<name>A0A382HMD3_9ZZZZ</name>
<gene>
    <name evidence="1" type="ORF">METZ01_LOCUS240687</name>
</gene>
<dbReference type="EMBL" id="UINC01061836">
    <property type="protein sequence ID" value="SVB87833.1"/>
    <property type="molecule type" value="Genomic_DNA"/>
</dbReference>
<organism evidence="1">
    <name type="scientific">marine metagenome</name>
    <dbReference type="NCBI Taxonomy" id="408172"/>
    <lineage>
        <taxon>unclassified sequences</taxon>
        <taxon>metagenomes</taxon>
        <taxon>ecological metagenomes</taxon>
    </lineage>
</organism>
<reference evidence="1" key="1">
    <citation type="submission" date="2018-05" db="EMBL/GenBank/DDBJ databases">
        <authorList>
            <person name="Lanie J.A."/>
            <person name="Ng W.-L."/>
            <person name="Kazmierczak K.M."/>
            <person name="Andrzejewski T.M."/>
            <person name="Davidsen T.M."/>
            <person name="Wayne K.J."/>
            <person name="Tettelin H."/>
            <person name="Glass J.I."/>
            <person name="Rusch D."/>
            <person name="Podicherti R."/>
            <person name="Tsui H.-C.T."/>
            <person name="Winkler M.E."/>
        </authorList>
    </citation>
    <scope>NUCLEOTIDE SEQUENCE</scope>
</reference>
<protein>
    <submittedName>
        <fullName evidence="1">Uncharacterized protein</fullName>
    </submittedName>
</protein>
<proteinExistence type="predicted"/>
<accession>A0A382HMD3</accession>
<evidence type="ECO:0000313" key="1">
    <source>
        <dbReference type="EMBL" id="SVB87833.1"/>
    </source>
</evidence>
<dbReference type="AlphaFoldDB" id="A0A382HMD3"/>
<feature type="non-terminal residue" evidence="1">
    <location>
        <position position="64"/>
    </location>
</feature>
<sequence>MDKKMQTTITVVVAILLVGGGIFFGISQAKKGAKCPFCGKYFPHANIMGHKLRCPQNDTDLTPR</sequence>